<evidence type="ECO:0000313" key="3">
    <source>
        <dbReference type="Proteomes" id="UP000298602"/>
    </source>
</evidence>
<reference evidence="2 3" key="1">
    <citation type="submission" date="2019-05" db="EMBL/GenBank/DDBJ databases">
        <title>The Complete Genome Sequence of the n-alkane-degrading Desulfoglaeba alkanexedens ALDC reveals multiple alkylsuccinate synthase gene clusters.</title>
        <authorList>
            <person name="Callaghan A.V."/>
            <person name="Davidova I.A."/>
            <person name="Duncan K.E."/>
            <person name="Morris B."/>
            <person name="McInerney M.J."/>
        </authorList>
    </citation>
    <scope>NUCLEOTIDE SEQUENCE [LARGE SCALE GENOMIC DNA]</scope>
    <source>
        <strain evidence="2 3">ALDC</strain>
    </source>
</reference>
<comment type="similarity">
    <text evidence="1">Belongs to the glycogen phosphorylase family.</text>
</comment>
<name>A0A4P8L7J5_9BACT</name>
<proteinExistence type="inferred from homology"/>
<dbReference type="AlphaFoldDB" id="A0A4P8L7J5"/>
<dbReference type="OrthoDB" id="7229284at2"/>
<gene>
    <name evidence="2" type="primary">glgP</name>
    <name evidence="2" type="ORF">FDQ92_10805</name>
</gene>
<reference evidence="2 3" key="2">
    <citation type="submission" date="2019-05" db="EMBL/GenBank/DDBJ databases">
        <authorList>
            <person name="Suflita J.M."/>
            <person name="Marks C.R."/>
        </authorList>
    </citation>
    <scope>NUCLEOTIDE SEQUENCE [LARGE SCALE GENOMIC DNA]</scope>
    <source>
        <strain evidence="2 3">ALDC</strain>
    </source>
</reference>
<protein>
    <submittedName>
        <fullName evidence="2">Alpha-glucan family phosphorylase</fullName>
    </submittedName>
</protein>
<dbReference type="Gene3D" id="3.40.50.2000">
    <property type="entry name" value="Glycogen Phosphorylase B"/>
    <property type="match status" value="3"/>
</dbReference>
<dbReference type="Pfam" id="PF00343">
    <property type="entry name" value="Phosphorylase"/>
    <property type="match status" value="1"/>
</dbReference>
<dbReference type="NCBIfam" id="TIGR02094">
    <property type="entry name" value="more_P_ylases"/>
    <property type="match status" value="1"/>
</dbReference>
<dbReference type="EMBL" id="CP040098">
    <property type="protein sequence ID" value="QCQ22612.1"/>
    <property type="molecule type" value="Genomic_DNA"/>
</dbReference>
<dbReference type="InterPro" id="IPR052182">
    <property type="entry name" value="Glycogen/Maltodextrin_Phosph"/>
</dbReference>
<dbReference type="GO" id="GO:0030170">
    <property type="term" value="F:pyridoxal phosphate binding"/>
    <property type="evidence" value="ECO:0007669"/>
    <property type="project" value="InterPro"/>
</dbReference>
<accession>A0A4P8L7J5</accession>
<dbReference type="PANTHER" id="PTHR42655">
    <property type="entry name" value="GLYCOGEN PHOSPHORYLASE"/>
    <property type="match status" value="1"/>
</dbReference>
<evidence type="ECO:0000256" key="1">
    <source>
        <dbReference type="ARBA" id="ARBA00006047"/>
    </source>
</evidence>
<dbReference type="GO" id="GO:0005975">
    <property type="term" value="P:carbohydrate metabolic process"/>
    <property type="evidence" value="ECO:0007669"/>
    <property type="project" value="InterPro"/>
</dbReference>
<dbReference type="KEGG" id="dax:FDQ92_10805"/>
<evidence type="ECO:0000313" key="2">
    <source>
        <dbReference type="EMBL" id="QCQ22612.1"/>
    </source>
</evidence>
<keyword evidence="3" id="KW-1185">Reference proteome</keyword>
<sequence length="551" mass="62719">MRRTVDREKRKVLMKIAYFCMEVGLNENIPTYSGGLGVLAGDHIKSAADLNLPLVAVTLLYKRGYFIQNINGMGEQEEIYPYFDPRAFMEQLPFKVTVRIEGRDVHVGVWKYNQVGLRGRVPVYFLDTDIPLNSPEDRLITHYLYGGDHHTRICQEVVLGIGGYLALKRLERDVTTYHMNEGHAVFLTLALLKDHDGSVERVREKCVFTTHTPVPAGHDRFSYDLAHRVLGPYLPPNIKDLAGDKELNTTILALNLSRASNGVSQLHGEVSRQMFPGYDIGYITNGVHHLSWTGPEFSALYDEHLPGWREQPQLLSKAHDIPDEAVRSAKKKAKRRLISYINAVSGAGFSEELLTVCFARRAAAYKRATLIFADMEYLLNLSFDRVQYIFAGKAHPKDHAGKDLIKELVRIGKQYEDRLRLVFVPNYNIWLGALMTQGADVWLNTPRRPREACGTSGMKVCFNGGVNMSVLDGWWREACRDRVNGWAVGDDEDQTDEEAAGDLYQEIDDLVTTYYASPRKWTDVMKNSMADVSPFFNTHRMVLEYLHKYYL</sequence>
<organism evidence="2 3">
    <name type="scientific">Desulfoglaeba alkanexedens ALDC</name>
    <dbReference type="NCBI Taxonomy" id="980445"/>
    <lineage>
        <taxon>Bacteria</taxon>
        <taxon>Pseudomonadati</taxon>
        <taxon>Thermodesulfobacteriota</taxon>
        <taxon>Syntrophobacteria</taxon>
        <taxon>Syntrophobacterales</taxon>
        <taxon>Syntrophobacteraceae</taxon>
        <taxon>Desulfoglaeba</taxon>
    </lineage>
</organism>
<dbReference type="Proteomes" id="UP000298602">
    <property type="component" value="Chromosome"/>
</dbReference>
<dbReference type="GO" id="GO:0008184">
    <property type="term" value="F:glycogen phosphorylase activity"/>
    <property type="evidence" value="ECO:0007669"/>
    <property type="project" value="InterPro"/>
</dbReference>
<dbReference type="InterPro" id="IPR011834">
    <property type="entry name" value="Agluc_phsphrylas"/>
</dbReference>
<dbReference type="PANTHER" id="PTHR42655:SF1">
    <property type="entry name" value="GLYCOGEN PHOSPHORYLASE"/>
    <property type="match status" value="1"/>
</dbReference>
<dbReference type="SUPFAM" id="SSF53756">
    <property type="entry name" value="UDP-Glycosyltransferase/glycogen phosphorylase"/>
    <property type="match status" value="1"/>
</dbReference>
<dbReference type="InterPro" id="IPR000811">
    <property type="entry name" value="Glyco_trans_35"/>
</dbReference>